<protein>
    <submittedName>
        <fullName evidence="1">Uncharacterized protein</fullName>
    </submittedName>
</protein>
<sequence>MAVLQGATRGGAEDGGDTKREKKTEAAALRKQKRKMGALHLVVMRWSSLVELNMMTGWKKGLDSSNDGEENQPEFKKQKCPALPTRLPPKQIQGSNGRKLGLRFQSKLPDEIFTGTEVVGEGGAEIRVELIDMSTRDVVRSGPESCAKLLVVVLEGDFNNEDDDDWPWEDFERHVAKKREGKGSLLTGDLQVSLKRGVGSLGKLTFTDNSSWLRSKKFKLGVKVASSFCEGNHVRGAKTNAFIVKDHRGESYKKNYPPSWNDEVWRLEEIRKDGSYQKRLNEGGISTVEDFLRRLVRDPEGLKKILGGRMSDKKWHIIVKHAKTCLLNPRIHYVYYYDNNTKNNCIVFNSIYEFSGLIAGGQSYTTETLPDSEKEFVDALVNEAYDNWKHIVECDGRMLLNMKQNETASSFQTGQQVSIYPPSFVPSEQASMNSGQVIRDDPFYSGEQVFAPHQPSSVPVVPANSEPAVGGDMGLEEEFCLEDYICPPPCKYLTLRLMLFCVVRFKRAVAGRLVELRD</sequence>
<keyword evidence="2" id="KW-1185">Reference proteome</keyword>
<proteinExistence type="predicted"/>
<reference evidence="1 2" key="1">
    <citation type="journal article" date="2022" name="Hortic Res">
        <title>A haplotype resolved chromosomal level avocado genome allows analysis of novel avocado genes.</title>
        <authorList>
            <person name="Nath O."/>
            <person name="Fletcher S.J."/>
            <person name="Hayward A."/>
            <person name="Shaw L.M."/>
            <person name="Masouleh A.K."/>
            <person name="Furtado A."/>
            <person name="Henry R.J."/>
            <person name="Mitter N."/>
        </authorList>
    </citation>
    <scope>NUCLEOTIDE SEQUENCE [LARGE SCALE GENOMIC DNA]</scope>
    <source>
        <strain evidence="2">cv. Hass</strain>
    </source>
</reference>
<evidence type="ECO:0000313" key="1">
    <source>
        <dbReference type="EMBL" id="KAJ8634623.1"/>
    </source>
</evidence>
<dbReference type="EMBL" id="CM056811">
    <property type="protein sequence ID" value="KAJ8634623.1"/>
    <property type="molecule type" value="Genomic_DNA"/>
</dbReference>
<evidence type="ECO:0000313" key="2">
    <source>
        <dbReference type="Proteomes" id="UP001234297"/>
    </source>
</evidence>
<gene>
    <name evidence="1" type="ORF">MRB53_008890</name>
</gene>
<comment type="caution">
    <text evidence="1">The sequence shown here is derived from an EMBL/GenBank/DDBJ whole genome shotgun (WGS) entry which is preliminary data.</text>
</comment>
<dbReference type="Proteomes" id="UP001234297">
    <property type="component" value="Chromosome 3"/>
</dbReference>
<organism evidence="1 2">
    <name type="scientific">Persea americana</name>
    <name type="common">Avocado</name>
    <dbReference type="NCBI Taxonomy" id="3435"/>
    <lineage>
        <taxon>Eukaryota</taxon>
        <taxon>Viridiplantae</taxon>
        <taxon>Streptophyta</taxon>
        <taxon>Embryophyta</taxon>
        <taxon>Tracheophyta</taxon>
        <taxon>Spermatophyta</taxon>
        <taxon>Magnoliopsida</taxon>
        <taxon>Magnoliidae</taxon>
        <taxon>Laurales</taxon>
        <taxon>Lauraceae</taxon>
        <taxon>Persea</taxon>
    </lineage>
</organism>
<name>A0ACC2LN38_PERAE</name>
<accession>A0ACC2LN38</accession>